<name>E3HZ01_RHOVT</name>
<sequence length="535" mass="58726">MSNSMHHGNAESAGQAAVIAFLCEPETYGVSEVERVETHGAIVFLAGDRAYKLKRAVKLPYLDFSTLEKRHAIISREFGINSHASPELYLSIQPVTRRENGALALGGPGETVDWVLVMRRFDQTLLLDALARDGRFDRAIAVDLANTVEHFHRHASVVTNSGFARSLRGVADTLEATLCGPGAQSQGLQVCPYIAKLRRELDENFAFLEARQREGFVRRCHGDLHLKNIVLWDGKPTLFDALEFDDRLSTIDVLYDLAFLLMDLWQRGLKLQANIILNHYLEMAAISEVKGLALLPLFLSFRSAIRAMTGIHALAVCAPSDHDRLLREVREYAAFAAAVISPGQPRLVAIGGLSGTGKTTVAREAAPFIGAAPGALHIRTDVERKSMHGVQLTHRLPRATYTSESRDEVYRRVIKKAEVALDSGHSVILDAVFPEAIQRSRLHEVAQRAGAGFLGVWLDAGPDILRERVIAREGDASDADTAVVEYQLRTIEPPADWLRVDASGERGACAAAIVRELDSRAFSTETGSSDENALK</sequence>
<dbReference type="PANTHER" id="PTHR43883">
    <property type="entry name" value="SLR0207 PROTEIN"/>
    <property type="match status" value="1"/>
</dbReference>
<dbReference type="Gene3D" id="3.90.1200.10">
    <property type="match status" value="1"/>
</dbReference>
<evidence type="ECO:0000259" key="1">
    <source>
        <dbReference type="Pfam" id="PF01636"/>
    </source>
</evidence>
<dbReference type="EMBL" id="CP002292">
    <property type="protein sequence ID" value="ADP70976.1"/>
    <property type="molecule type" value="Genomic_DNA"/>
</dbReference>
<gene>
    <name evidence="2" type="ordered locus">Rvan_1729</name>
</gene>
<dbReference type="AlphaFoldDB" id="E3HZ01"/>
<accession>E3HZ01</accession>
<dbReference type="eggNOG" id="COG2187">
    <property type="taxonomic scope" value="Bacteria"/>
</dbReference>
<dbReference type="STRING" id="648757.Rvan_1729"/>
<dbReference type="Pfam" id="PF13671">
    <property type="entry name" value="AAA_33"/>
    <property type="match status" value="1"/>
</dbReference>
<feature type="domain" description="Aminoglycoside phosphotransferase" evidence="1">
    <location>
        <begin position="116"/>
        <end position="278"/>
    </location>
</feature>
<keyword evidence="2" id="KW-0808">Transferase</keyword>
<dbReference type="InterPro" id="IPR011009">
    <property type="entry name" value="Kinase-like_dom_sf"/>
</dbReference>
<protein>
    <submittedName>
        <fullName evidence="2">Aminoglycoside phosphotransferase</fullName>
    </submittedName>
</protein>
<dbReference type="HOGENOM" id="CLU_026771_1_0_5"/>
<dbReference type="InterPro" id="IPR002575">
    <property type="entry name" value="Aminoglycoside_PTrfase"/>
</dbReference>
<dbReference type="RefSeq" id="WP_013419372.1">
    <property type="nucleotide sequence ID" value="NC_014664.1"/>
</dbReference>
<evidence type="ECO:0000313" key="2">
    <source>
        <dbReference type="EMBL" id="ADP70976.1"/>
    </source>
</evidence>
<dbReference type="Pfam" id="PF01636">
    <property type="entry name" value="APH"/>
    <property type="match status" value="1"/>
</dbReference>
<dbReference type="Gene3D" id="3.40.50.300">
    <property type="entry name" value="P-loop containing nucleotide triphosphate hydrolases"/>
    <property type="match status" value="1"/>
</dbReference>
<dbReference type="PANTHER" id="PTHR43883:SF1">
    <property type="entry name" value="GLUCONOKINASE"/>
    <property type="match status" value="1"/>
</dbReference>
<organism evidence="2 3">
    <name type="scientific">Rhodomicrobium vannielii (strain ATCC 17100 / DSM 162 / LMG 4299 / NCIMB 10020 / ATH 3.1.1)</name>
    <dbReference type="NCBI Taxonomy" id="648757"/>
    <lineage>
        <taxon>Bacteria</taxon>
        <taxon>Pseudomonadati</taxon>
        <taxon>Pseudomonadota</taxon>
        <taxon>Alphaproteobacteria</taxon>
        <taxon>Hyphomicrobiales</taxon>
        <taxon>Hyphomicrobiaceae</taxon>
        <taxon>Rhodomicrobium</taxon>
    </lineage>
</organism>
<dbReference type="SUPFAM" id="SSF56112">
    <property type="entry name" value="Protein kinase-like (PK-like)"/>
    <property type="match status" value="1"/>
</dbReference>
<dbReference type="InterPro" id="IPR027417">
    <property type="entry name" value="P-loop_NTPase"/>
</dbReference>
<dbReference type="SUPFAM" id="SSF52540">
    <property type="entry name" value="P-loop containing nucleoside triphosphate hydrolases"/>
    <property type="match status" value="1"/>
</dbReference>
<dbReference type="GO" id="GO:0016740">
    <property type="term" value="F:transferase activity"/>
    <property type="evidence" value="ECO:0007669"/>
    <property type="project" value="UniProtKB-KW"/>
</dbReference>
<proteinExistence type="predicted"/>
<dbReference type="InterPro" id="IPR052732">
    <property type="entry name" value="Cell-binding_unc_protein"/>
</dbReference>
<dbReference type="KEGG" id="rva:Rvan_1729"/>
<reference evidence="3" key="1">
    <citation type="journal article" date="2011" name="J. Bacteriol.">
        <title>Genome sequences of eight morphologically diverse alphaproteobacteria.</title>
        <authorList>
            <consortium name="US DOE Joint Genome Institute"/>
            <person name="Brown P.J."/>
            <person name="Kysela D.T."/>
            <person name="Buechlein A."/>
            <person name="Hemmerich C."/>
            <person name="Brun Y.V."/>
        </authorList>
    </citation>
    <scope>NUCLEOTIDE SEQUENCE [LARGE SCALE GENOMIC DNA]</scope>
    <source>
        <strain evidence="3">ATCC 17100 / ATH 3.1.1 / DSM 162 / LMG 4299</strain>
    </source>
</reference>
<dbReference type="eggNOG" id="COG0645">
    <property type="taxonomic scope" value="Bacteria"/>
</dbReference>
<dbReference type="OrthoDB" id="9810277at2"/>
<keyword evidence="3" id="KW-1185">Reference proteome</keyword>
<dbReference type="Proteomes" id="UP000001399">
    <property type="component" value="Chromosome"/>
</dbReference>
<evidence type="ECO:0000313" key="3">
    <source>
        <dbReference type="Proteomes" id="UP000001399"/>
    </source>
</evidence>